<feature type="region of interest" description="Disordered" evidence="1">
    <location>
        <begin position="1"/>
        <end position="48"/>
    </location>
</feature>
<feature type="compositionally biased region" description="Basic and acidic residues" evidence="1">
    <location>
        <begin position="37"/>
        <end position="48"/>
    </location>
</feature>
<name>E8LKC2_SUCHY</name>
<dbReference type="EMBL" id="AEVO01000053">
    <property type="protein sequence ID" value="EFY07047.1"/>
    <property type="molecule type" value="Genomic_DNA"/>
</dbReference>
<dbReference type="Proteomes" id="UP000018458">
    <property type="component" value="Unassembled WGS sequence"/>
</dbReference>
<accession>E8LKC2</accession>
<evidence type="ECO:0000313" key="3">
    <source>
        <dbReference type="Proteomes" id="UP000018458"/>
    </source>
</evidence>
<comment type="caution">
    <text evidence="2">The sequence shown here is derived from an EMBL/GenBank/DDBJ whole genome shotgun (WGS) entry which is preliminary data.</text>
</comment>
<sequence>MLTGKKNKLSTKENPPKVKAKSTRLNDSVRKQPKTLIKTDKKVTDKAA</sequence>
<evidence type="ECO:0000313" key="2">
    <source>
        <dbReference type="EMBL" id="EFY07047.1"/>
    </source>
</evidence>
<proteinExistence type="predicted"/>
<protein>
    <submittedName>
        <fullName evidence="2">Uncharacterized protein</fullName>
    </submittedName>
</protein>
<gene>
    <name evidence="2" type="ORF">HMPREF9444_01160</name>
</gene>
<dbReference type="AlphaFoldDB" id="E8LKC2"/>
<organism evidence="2 3">
    <name type="scientific">Succinatimonas hippei (strain DSM 22608 / JCM 16073 / KCTC 15190 / YIT 12066)</name>
    <dbReference type="NCBI Taxonomy" id="762983"/>
    <lineage>
        <taxon>Bacteria</taxon>
        <taxon>Pseudomonadati</taxon>
        <taxon>Pseudomonadota</taxon>
        <taxon>Gammaproteobacteria</taxon>
        <taxon>Aeromonadales</taxon>
        <taxon>Succinivibrionaceae</taxon>
        <taxon>Succinatimonas</taxon>
    </lineage>
</organism>
<reference evidence="2 3" key="1">
    <citation type="submission" date="2011-01" db="EMBL/GenBank/DDBJ databases">
        <authorList>
            <person name="Weinstock G."/>
            <person name="Sodergren E."/>
            <person name="Clifton S."/>
            <person name="Fulton L."/>
            <person name="Fulton B."/>
            <person name="Courtney L."/>
            <person name="Fronick C."/>
            <person name="Harrison M."/>
            <person name="Strong C."/>
            <person name="Farmer C."/>
            <person name="Delahaunty K."/>
            <person name="Markovic C."/>
            <person name="Hall O."/>
            <person name="Minx P."/>
            <person name="Tomlinson C."/>
            <person name="Mitreva M."/>
            <person name="Hou S."/>
            <person name="Chen J."/>
            <person name="Wollam A."/>
            <person name="Pepin K.H."/>
            <person name="Johnson M."/>
            <person name="Bhonagiri V."/>
            <person name="Zhang X."/>
            <person name="Suruliraj S."/>
            <person name="Warren W."/>
            <person name="Chinwalla A."/>
            <person name="Mardis E.R."/>
            <person name="Wilson R.K."/>
        </authorList>
    </citation>
    <scope>NUCLEOTIDE SEQUENCE [LARGE SCALE GENOMIC DNA]</scope>
    <source>
        <strain evidence="3">DSM 22608 / JCM 16073 / KCTC 15190 / YIT 12066</strain>
    </source>
</reference>
<dbReference type="HOGENOM" id="CLU_3158576_0_0_6"/>
<evidence type="ECO:0000256" key="1">
    <source>
        <dbReference type="SAM" id="MobiDB-lite"/>
    </source>
</evidence>
<keyword evidence="3" id="KW-1185">Reference proteome</keyword>